<dbReference type="InterPro" id="IPR000182">
    <property type="entry name" value="GNAT_dom"/>
</dbReference>
<feature type="domain" description="N-acetyltransferase" evidence="1">
    <location>
        <begin position="62"/>
        <end position="155"/>
    </location>
</feature>
<dbReference type="Gene3D" id="3.40.630.30">
    <property type="match status" value="1"/>
</dbReference>
<dbReference type="Proteomes" id="UP000623467">
    <property type="component" value="Unassembled WGS sequence"/>
</dbReference>
<gene>
    <name evidence="2" type="ORF">MSAN_02347400</name>
</gene>
<reference evidence="2" key="1">
    <citation type="submission" date="2020-05" db="EMBL/GenBank/DDBJ databases">
        <title>Mycena genomes resolve the evolution of fungal bioluminescence.</title>
        <authorList>
            <person name="Tsai I.J."/>
        </authorList>
    </citation>
    <scope>NUCLEOTIDE SEQUENCE</scope>
    <source>
        <strain evidence="2">160909Yilan</strain>
    </source>
</reference>
<dbReference type="GO" id="GO:0016747">
    <property type="term" value="F:acyltransferase activity, transferring groups other than amino-acyl groups"/>
    <property type="evidence" value="ECO:0007669"/>
    <property type="project" value="InterPro"/>
</dbReference>
<evidence type="ECO:0000313" key="2">
    <source>
        <dbReference type="EMBL" id="KAF7335366.1"/>
    </source>
</evidence>
<evidence type="ECO:0000313" key="3">
    <source>
        <dbReference type="Proteomes" id="UP000623467"/>
    </source>
</evidence>
<keyword evidence="2" id="KW-0808">Transferase</keyword>
<name>A0A8H7CGC9_9AGAR</name>
<evidence type="ECO:0000259" key="1">
    <source>
        <dbReference type="Pfam" id="PF13302"/>
    </source>
</evidence>
<dbReference type="EMBL" id="JACAZH010000041">
    <property type="protein sequence ID" value="KAF7335366.1"/>
    <property type="molecule type" value="Genomic_DNA"/>
</dbReference>
<accession>A0A8H7CGC9</accession>
<dbReference type="PANTHER" id="PTHR43610:SF1">
    <property type="entry name" value="N-ACETYLTRANSFERASE DOMAIN-CONTAINING PROTEIN"/>
    <property type="match status" value="1"/>
</dbReference>
<dbReference type="AlphaFoldDB" id="A0A8H7CGC9"/>
<dbReference type="PANTHER" id="PTHR43610">
    <property type="entry name" value="BLL6696 PROTEIN"/>
    <property type="match status" value="1"/>
</dbReference>
<dbReference type="Pfam" id="PF13302">
    <property type="entry name" value="Acetyltransf_3"/>
    <property type="match status" value="1"/>
</dbReference>
<protein>
    <submittedName>
        <fullName evidence="2">Ribosomal-protein-alanine acetyltransferase</fullName>
    </submittedName>
</protein>
<keyword evidence="3" id="KW-1185">Reference proteome</keyword>
<comment type="caution">
    <text evidence="2">The sequence shown here is derived from an EMBL/GenBank/DDBJ whole genome shotgun (WGS) entry which is preliminary data.</text>
</comment>
<dbReference type="OrthoDB" id="64477at2759"/>
<dbReference type="SUPFAM" id="SSF55729">
    <property type="entry name" value="Acyl-CoA N-acyltransferases (Nat)"/>
    <property type="match status" value="1"/>
</dbReference>
<organism evidence="2 3">
    <name type="scientific">Mycena sanguinolenta</name>
    <dbReference type="NCBI Taxonomy" id="230812"/>
    <lineage>
        <taxon>Eukaryota</taxon>
        <taxon>Fungi</taxon>
        <taxon>Dikarya</taxon>
        <taxon>Basidiomycota</taxon>
        <taxon>Agaricomycotina</taxon>
        <taxon>Agaricomycetes</taxon>
        <taxon>Agaricomycetidae</taxon>
        <taxon>Agaricales</taxon>
        <taxon>Marasmiineae</taxon>
        <taxon>Mycenaceae</taxon>
        <taxon>Mycena</taxon>
    </lineage>
</organism>
<sequence>MFLEVTLPSKSGRLTLVPPPGSRRRLCSCTPLSSRNTALPALSPRVFSVTDARDRRLSRELDSTLVDFHIHLPSTQADAPSSFIGTTGIFKIEEVNKSCEVGILISSDYFRGGFATEALHRVLLYVFEERNLHRAEFVTSADNLAMRGWLDKAGATLEGTKRGAWADPTTGGYDDACVYGILQEEWMASVKGRLEARINRTS</sequence>
<dbReference type="InterPro" id="IPR016181">
    <property type="entry name" value="Acyl_CoA_acyltransferase"/>
</dbReference>
<proteinExistence type="predicted"/>